<accession>A0A1R1YBL3</accession>
<organism evidence="3 4">
    <name type="scientific">Smittium culicis</name>
    <dbReference type="NCBI Taxonomy" id="133412"/>
    <lineage>
        <taxon>Eukaryota</taxon>
        <taxon>Fungi</taxon>
        <taxon>Fungi incertae sedis</taxon>
        <taxon>Zoopagomycota</taxon>
        <taxon>Kickxellomycotina</taxon>
        <taxon>Harpellomycetes</taxon>
        <taxon>Harpellales</taxon>
        <taxon>Legeriomycetaceae</taxon>
        <taxon>Smittium</taxon>
    </lineage>
</organism>
<evidence type="ECO:0000313" key="3">
    <source>
        <dbReference type="EMBL" id="OMJ24321.1"/>
    </source>
</evidence>
<name>A0A1R1YBL3_9FUNG</name>
<dbReference type="Pfam" id="PF01237">
    <property type="entry name" value="Oxysterol_BP"/>
    <property type="match status" value="2"/>
</dbReference>
<dbReference type="Proteomes" id="UP000187429">
    <property type="component" value="Unassembled WGS sequence"/>
</dbReference>
<comment type="caution">
    <text evidence="3">The sequence shown here is derived from an EMBL/GenBank/DDBJ whole genome shotgun (WGS) entry which is preliminary data.</text>
</comment>
<dbReference type="InterPro" id="IPR000648">
    <property type="entry name" value="Oxysterol-bd"/>
</dbReference>
<dbReference type="FunFam" id="1.10.287.2720:FF:000001">
    <property type="entry name" value="Oxysterol-binding OBPalpha"/>
    <property type="match status" value="1"/>
</dbReference>
<evidence type="ECO:0000256" key="2">
    <source>
        <dbReference type="RuleBase" id="RU003844"/>
    </source>
</evidence>
<dbReference type="OrthoDB" id="14833at2759"/>
<dbReference type="SUPFAM" id="SSF144000">
    <property type="entry name" value="Oxysterol-binding protein-like"/>
    <property type="match status" value="1"/>
</dbReference>
<proteinExistence type="inferred from homology"/>
<dbReference type="GO" id="GO:0016020">
    <property type="term" value="C:membrane"/>
    <property type="evidence" value="ECO:0007669"/>
    <property type="project" value="TreeGrafter"/>
</dbReference>
<protein>
    <submittedName>
        <fullName evidence="3">Oxysterol-binding protein-like protein</fullName>
    </submittedName>
</protein>
<evidence type="ECO:0000256" key="1">
    <source>
        <dbReference type="ARBA" id="ARBA00008842"/>
    </source>
</evidence>
<dbReference type="GO" id="GO:0032934">
    <property type="term" value="F:sterol binding"/>
    <property type="evidence" value="ECO:0007669"/>
    <property type="project" value="TreeGrafter"/>
</dbReference>
<dbReference type="PANTHER" id="PTHR10972:SF102">
    <property type="entry name" value="OXYSTEROL-BINDING PROTEIN"/>
    <property type="match status" value="1"/>
</dbReference>
<sequence length="344" mass="40016">MSLPNNRENEEELGEEPRNIILSMVSQLTTNMDLSRVTLPTFVLETRSFTERITDFFTHPDFLLGANNSSDPIERFVMGVKYYMSGWHIHPTGVKKPYNPVLGEFFRSKHILESNKKAYYISEQVSHHPPVSAFYYTFPDEEIHIEGELRPKGKFYGNSVGVHLKGETRVLLKKHGEEYVLSYPNMYARGILFGKMFLEIGEKSMIECKKSDLVFKVEFKTKSFRNGDKSNKVFFDSSQESITPLVVAPIEEQEENESRRLWDGTTIAIKSKDLDKATEEKTKIENKQRSEVKAREESKETWSPRFFDMDSIGNFHPKIDFRNLPTEPEMRDSMVCDFIFKKNE</sequence>
<dbReference type="PANTHER" id="PTHR10972">
    <property type="entry name" value="OXYSTEROL-BINDING PROTEIN-RELATED"/>
    <property type="match status" value="1"/>
</dbReference>
<dbReference type="Gene3D" id="1.10.287.2720">
    <property type="match status" value="1"/>
</dbReference>
<gene>
    <name evidence="3" type="ORF">AYI69_g4675</name>
</gene>
<dbReference type="GO" id="GO:0005829">
    <property type="term" value="C:cytosol"/>
    <property type="evidence" value="ECO:0007669"/>
    <property type="project" value="TreeGrafter"/>
</dbReference>
<evidence type="ECO:0000313" key="4">
    <source>
        <dbReference type="Proteomes" id="UP000187429"/>
    </source>
</evidence>
<dbReference type="PROSITE" id="PS01013">
    <property type="entry name" value="OSBP"/>
    <property type="match status" value="1"/>
</dbReference>
<dbReference type="Gene3D" id="2.40.160.120">
    <property type="match status" value="1"/>
</dbReference>
<dbReference type="InterPro" id="IPR018494">
    <property type="entry name" value="Oxysterol-bd_CS"/>
</dbReference>
<reference evidence="4" key="1">
    <citation type="submission" date="2017-01" db="EMBL/GenBank/DDBJ databases">
        <authorList>
            <person name="Wang Y."/>
            <person name="White M."/>
            <person name="Kvist S."/>
            <person name="Moncalvo J.-M."/>
        </authorList>
    </citation>
    <scope>NUCLEOTIDE SEQUENCE [LARGE SCALE GENOMIC DNA]</scope>
    <source>
        <strain evidence="4">ID-206-W2</strain>
    </source>
</reference>
<comment type="similarity">
    <text evidence="1 2">Belongs to the OSBP family.</text>
</comment>
<dbReference type="AlphaFoldDB" id="A0A1R1YBL3"/>
<dbReference type="InterPro" id="IPR037239">
    <property type="entry name" value="OSBP_sf"/>
</dbReference>
<dbReference type="EMBL" id="LSSM01001855">
    <property type="protein sequence ID" value="OMJ24321.1"/>
    <property type="molecule type" value="Genomic_DNA"/>
</dbReference>
<keyword evidence="4" id="KW-1185">Reference proteome</keyword>